<sequence>MAAEKSFLLPVFIVDEQAGAFPACSDAFFSGGIDSSGRIHRIVSALYGLSVGNPPLCHDCHQNVSD</sequence>
<dbReference type="EMBL" id="JBEUWX010000002">
    <property type="protein sequence ID" value="MFA9950199.1"/>
    <property type="molecule type" value="Genomic_DNA"/>
</dbReference>
<keyword evidence="2" id="KW-1185">Reference proteome</keyword>
<gene>
    <name evidence="1" type="ORF">ABCS64_07690</name>
</gene>
<accession>A0ABV4UFL9</accession>
<evidence type="ECO:0008006" key="3">
    <source>
        <dbReference type="Google" id="ProtNLM"/>
    </source>
</evidence>
<reference evidence="2" key="1">
    <citation type="submission" date="2024-06" db="EMBL/GenBank/DDBJ databases">
        <title>Radixoralia hellwigii gen. nov., sp nov., isolated from a root canal in the human oral cavity.</title>
        <authorList>
            <person name="Bartsch S."/>
            <person name="Wittmer A."/>
            <person name="Schulz A.-K."/>
            <person name="Neumann-Schaal M."/>
            <person name="Wolf J."/>
            <person name="Gronow S."/>
            <person name="Tennert C."/>
            <person name="Haecker G."/>
            <person name="Cieplik F."/>
            <person name="Al-Ahmad A."/>
        </authorList>
    </citation>
    <scope>NUCLEOTIDE SEQUENCE [LARGE SCALE GENOMIC DNA]</scope>
    <source>
        <strain evidence="2">Wk13</strain>
    </source>
</reference>
<name>A0ABV4UFL9_9RHOO</name>
<comment type="caution">
    <text evidence="1">The sequence shown here is derived from an EMBL/GenBank/DDBJ whole genome shotgun (WGS) entry which is preliminary data.</text>
</comment>
<evidence type="ECO:0000313" key="1">
    <source>
        <dbReference type="EMBL" id="MFA9950199.1"/>
    </source>
</evidence>
<proteinExistence type="predicted"/>
<organism evidence="1 2">
    <name type="scientific">Dentiradicibacter hellwigii</name>
    <dbReference type="NCBI Taxonomy" id="3149053"/>
    <lineage>
        <taxon>Bacteria</taxon>
        <taxon>Pseudomonadati</taxon>
        <taxon>Pseudomonadota</taxon>
        <taxon>Betaproteobacteria</taxon>
        <taxon>Rhodocyclales</taxon>
        <taxon>Rhodocyclaceae</taxon>
        <taxon>Dentiradicibacter</taxon>
    </lineage>
</organism>
<evidence type="ECO:0000313" key="2">
    <source>
        <dbReference type="Proteomes" id="UP001574673"/>
    </source>
</evidence>
<protein>
    <recommendedName>
        <fullName evidence="3">Porphobilinogen synthase</fullName>
    </recommendedName>
</protein>
<dbReference type="RefSeq" id="WP_418891270.1">
    <property type="nucleotide sequence ID" value="NZ_JBEUWX010000002.1"/>
</dbReference>
<dbReference type="Proteomes" id="UP001574673">
    <property type="component" value="Unassembled WGS sequence"/>
</dbReference>